<dbReference type="Proteomes" id="UP000000310">
    <property type="component" value="Chromosome"/>
</dbReference>
<dbReference type="AlphaFoldDB" id="F0SA83"/>
<reference evidence="1 2" key="1">
    <citation type="journal article" date="2011" name="Stand. Genomic Sci.">
        <title>Complete genome sequence of the gliding, heparinolytic Pedobacter saltans type strain (113).</title>
        <authorList>
            <person name="Liolios K."/>
            <person name="Sikorski J."/>
            <person name="Lu M."/>
            <person name="Nolan M."/>
            <person name="Lapidus A."/>
            <person name="Lucas S."/>
            <person name="Hammon N."/>
            <person name="Deshpande S."/>
            <person name="Cheng J.F."/>
            <person name="Tapia R."/>
            <person name="Han C."/>
            <person name="Goodwin L."/>
            <person name="Pitluck S."/>
            <person name="Huntemann M."/>
            <person name="Ivanova N."/>
            <person name="Pagani I."/>
            <person name="Mavromatis K."/>
            <person name="Ovchinikova G."/>
            <person name="Pati A."/>
            <person name="Chen A."/>
            <person name="Palaniappan K."/>
            <person name="Land M."/>
            <person name="Hauser L."/>
            <person name="Brambilla E.M."/>
            <person name="Kotsyurbenko O."/>
            <person name="Rohde M."/>
            <person name="Tindall B.J."/>
            <person name="Abt B."/>
            <person name="Goker M."/>
            <person name="Detter J.C."/>
            <person name="Woyke T."/>
            <person name="Bristow J."/>
            <person name="Eisen J.A."/>
            <person name="Markowitz V."/>
            <person name="Hugenholtz P."/>
            <person name="Klenk H.P."/>
            <person name="Kyrpides N.C."/>
        </authorList>
    </citation>
    <scope>NUCLEOTIDE SEQUENCE [LARGE SCALE GENOMIC DNA]</scope>
    <source>
        <strain evidence="2">ATCC 51119 / DSM 12145 / JCM 21818 / LMG 10337 / NBRC 100064 / NCIMB 13643</strain>
    </source>
</reference>
<dbReference type="HOGENOM" id="CLU_2540026_0_0_10"/>
<evidence type="ECO:0000313" key="1">
    <source>
        <dbReference type="EMBL" id="ADY51460.1"/>
    </source>
</evidence>
<name>F0SA83_PSESL</name>
<organism evidence="1 2">
    <name type="scientific">Pseudopedobacter saltans (strain ATCC 51119 / DSM 12145 / JCM 21818 / CCUG 39354 / LMG 10337 / NBRC 100064 / NCIMB 13643)</name>
    <name type="common">Pedobacter saltans</name>
    <dbReference type="NCBI Taxonomy" id="762903"/>
    <lineage>
        <taxon>Bacteria</taxon>
        <taxon>Pseudomonadati</taxon>
        <taxon>Bacteroidota</taxon>
        <taxon>Sphingobacteriia</taxon>
        <taxon>Sphingobacteriales</taxon>
        <taxon>Sphingobacteriaceae</taxon>
        <taxon>Pseudopedobacter</taxon>
    </lineage>
</organism>
<dbReference type="OrthoDB" id="772872at2"/>
<keyword evidence="2" id="KW-1185">Reference proteome</keyword>
<dbReference type="RefSeq" id="WP_013631960.1">
    <property type="nucleotide sequence ID" value="NC_015177.1"/>
</dbReference>
<gene>
    <name evidence="1" type="ordered locus">Pedsa_0888</name>
</gene>
<evidence type="ECO:0000313" key="2">
    <source>
        <dbReference type="Proteomes" id="UP000000310"/>
    </source>
</evidence>
<sequence length="83" mass="10344">MEKKYRFRKIYFQCEDNRVINPSYQFTTAFQHREYAEKNLKDSTRSHLYIWEDQNKPIPKRSVEGFYLVHESLFEEILKKYSR</sequence>
<reference evidence="2" key="2">
    <citation type="submission" date="2011-02" db="EMBL/GenBank/DDBJ databases">
        <title>The complete genome of Pedobacter saltans DSM 12145.</title>
        <authorList>
            <consortium name="US DOE Joint Genome Institute (JGI-PGF)"/>
            <person name="Lucas S."/>
            <person name="Copeland A."/>
            <person name="Lapidus A."/>
            <person name="Bruce D."/>
            <person name="Goodwin L."/>
            <person name="Pitluck S."/>
            <person name="Kyrpides N."/>
            <person name="Mavromatis K."/>
            <person name="Pagani I."/>
            <person name="Ivanova N."/>
            <person name="Ovchinnikova G."/>
            <person name="Lu M."/>
            <person name="Detter J.C."/>
            <person name="Han C."/>
            <person name="Land M."/>
            <person name="Hauser L."/>
            <person name="Markowitz V."/>
            <person name="Cheng J.-F."/>
            <person name="Hugenholtz P."/>
            <person name="Woyke T."/>
            <person name="Wu D."/>
            <person name="Tindall B."/>
            <person name="Pomrenke H.G."/>
            <person name="Brambilla E."/>
            <person name="Klenk H.-P."/>
            <person name="Eisen J.A."/>
        </authorList>
    </citation>
    <scope>NUCLEOTIDE SEQUENCE [LARGE SCALE GENOMIC DNA]</scope>
    <source>
        <strain evidence="2">ATCC 51119 / DSM 12145 / JCM 21818 / LMG 10337 / NBRC 100064 / NCIMB 13643</strain>
    </source>
</reference>
<accession>F0SA83</accession>
<proteinExistence type="predicted"/>
<protein>
    <submittedName>
        <fullName evidence="1">Uncharacterized protein</fullName>
    </submittedName>
</protein>
<dbReference type="KEGG" id="psn:Pedsa_0888"/>
<dbReference type="EMBL" id="CP002545">
    <property type="protein sequence ID" value="ADY51460.1"/>
    <property type="molecule type" value="Genomic_DNA"/>
</dbReference>